<sequence>MKSFRTRISHWSLSGIVTAVMVCSFGLLFVASGNITPSNAASPVKSAPPKMKLFLRGKNLEIVNYINKQIQQGWKDNEITPSEMAEDAEWLRRIYLDLVGHIPPANVVEKFLANKDEAKRSKMVGKLLDDPGYVRNLTTVWTNLTIGRRTPRRVSRSGMEKFLREAFARNRPWNKVVYDIVSAEGHFEENGAVNYLLAQMVNRDDGVQMTAKTTRLFMGVQVQCTQCHNHPFNDWKQNQFWEFNSFFRQTRKIDHRKYDAKRGRRVDDYSEIVSRNFSGPVYYEKRSGLMQVAYPKFFGEKVKIDEETDRRKELAKLMTSGGEPWVARAMVNRMWGHFMGYGFTKPVDDMGPHNPASHPELLERLTNEFVASKYDVKQLIRWICNSDAYSLSSRFGKSNKIDNPAAGETPLFSHMYVKSMQAEQLYDSLIIATNAHKSGRSNWSDAERQRQRWMQQFIVAFDTDENDEATTFNGTIPQALMMMNGELVQNAISVKKGGYLRTIMESRGSNSIKIKKLYLSTLGRNPSRREKQMAMKMMKRSRDKIAAYQDLYWALLNSNAFIFNY</sequence>
<feature type="domain" description="DUF1553" evidence="2">
    <location>
        <begin position="310"/>
        <end position="537"/>
    </location>
</feature>
<reference evidence="3" key="1">
    <citation type="submission" date="2018-06" db="EMBL/GenBank/DDBJ databases">
        <authorList>
            <person name="Zhirakovskaya E."/>
        </authorList>
    </citation>
    <scope>NUCLEOTIDE SEQUENCE</scope>
</reference>
<dbReference type="EMBL" id="UOGL01000590">
    <property type="protein sequence ID" value="VAX41825.1"/>
    <property type="molecule type" value="Genomic_DNA"/>
</dbReference>
<organism evidence="3">
    <name type="scientific">hydrothermal vent metagenome</name>
    <dbReference type="NCBI Taxonomy" id="652676"/>
    <lineage>
        <taxon>unclassified sequences</taxon>
        <taxon>metagenomes</taxon>
        <taxon>ecological metagenomes</taxon>
    </lineage>
</organism>
<name>A0A3B1E6A3_9ZZZZ</name>
<dbReference type="Pfam" id="PF07583">
    <property type="entry name" value="PSCyt2"/>
    <property type="match status" value="1"/>
</dbReference>
<dbReference type="InterPro" id="IPR022655">
    <property type="entry name" value="DUF1553"/>
</dbReference>
<protein>
    <recommendedName>
        <fullName evidence="4">DUF1549 domain-containing protein</fullName>
    </recommendedName>
</protein>
<feature type="domain" description="DUF1549" evidence="1">
    <location>
        <begin position="66"/>
        <end position="251"/>
    </location>
</feature>
<dbReference type="PANTHER" id="PTHR35889">
    <property type="entry name" value="CYCLOINULO-OLIGOSACCHARIDE FRUCTANOTRANSFERASE-RELATED"/>
    <property type="match status" value="1"/>
</dbReference>
<accession>A0A3B1E6A3</accession>
<proteinExistence type="predicted"/>
<dbReference type="Pfam" id="PF07587">
    <property type="entry name" value="PSD1"/>
    <property type="match status" value="1"/>
</dbReference>
<evidence type="ECO:0000259" key="2">
    <source>
        <dbReference type="Pfam" id="PF07587"/>
    </source>
</evidence>
<dbReference type="AlphaFoldDB" id="A0A3B1E6A3"/>
<evidence type="ECO:0008006" key="4">
    <source>
        <dbReference type="Google" id="ProtNLM"/>
    </source>
</evidence>
<evidence type="ECO:0000313" key="3">
    <source>
        <dbReference type="EMBL" id="VAX41825.1"/>
    </source>
</evidence>
<dbReference type="PANTHER" id="PTHR35889:SF3">
    <property type="entry name" value="F-BOX DOMAIN-CONTAINING PROTEIN"/>
    <property type="match status" value="1"/>
</dbReference>
<evidence type="ECO:0000259" key="1">
    <source>
        <dbReference type="Pfam" id="PF07583"/>
    </source>
</evidence>
<dbReference type="InterPro" id="IPR011444">
    <property type="entry name" value="DUF1549"/>
</dbReference>
<gene>
    <name evidence="3" type="ORF">MNBD_PLANCTO02-575</name>
</gene>